<organism evidence="3 4">
    <name type="scientific">Suillus luteus UH-Slu-Lm8-n1</name>
    <dbReference type="NCBI Taxonomy" id="930992"/>
    <lineage>
        <taxon>Eukaryota</taxon>
        <taxon>Fungi</taxon>
        <taxon>Dikarya</taxon>
        <taxon>Basidiomycota</taxon>
        <taxon>Agaricomycotina</taxon>
        <taxon>Agaricomycetes</taxon>
        <taxon>Agaricomycetidae</taxon>
        <taxon>Boletales</taxon>
        <taxon>Suillineae</taxon>
        <taxon>Suillaceae</taxon>
        <taxon>Suillus</taxon>
    </lineage>
</organism>
<dbReference type="Proteomes" id="UP000054485">
    <property type="component" value="Unassembled WGS sequence"/>
</dbReference>
<feature type="region of interest" description="Disordered" evidence="2">
    <location>
        <begin position="150"/>
        <end position="175"/>
    </location>
</feature>
<reference evidence="3 4" key="1">
    <citation type="submission" date="2014-04" db="EMBL/GenBank/DDBJ databases">
        <authorList>
            <consortium name="DOE Joint Genome Institute"/>
            <person name="Kuo A."/>
            <person name="Ruytinx J."/>
            <person name="Rineau F."/>
            <person name="Colpaert J."/>
            <person name="Kohler A."/>
            <person name="Nagy L.G."/>
            <person name="Floudas D."/>
            <person name="Copeland A."/>
            <person name="Barry K.W."/>
            <person name="Cichocki N."/>
            <person name="Veneault-Fourrey C."/>
            <person name="LaButti K."/>
            <person name="Lindquist E.A."/>
            <person name="Lipzen A."/>
            <person name="Lundell T."/>
            <person name="Morin E."/>
            <person name="Murat C."/>
            <person name="Sun H."/>
            <person name="Tunlid A."/>
            <person name="Henrissat B."/>
            <person name="Grigoriev I.V."/>
            <person name="Hibbett D.S."/>
            <person name="Martin F."/>
            <person name="Nordberg H.P."/>
            <person name="Cantor M.N."/>
            <person name="Hua S.X."/>
        </authorList>
    </citation>
    <scope>NUCLEOTIDE SEQUENCE [LARGE SCALE GENOMIC DNA]</scope>
    <source>
        <strain evidence="3 4">UH-Slu-Lm8-n1</strain>
    </source>
</reference>
<gene>
    <name evidence="3" type="ORF">CY34DRAFT_11290</name>
</gene>
<evidence type="ECO:0000256" key="2">
    <source>
        <dbReference type="SAM" id="MobiDB-lite"/>
    </source>
</evidence>
<feature type="coiled-coil region" evidence="1">
    <location>
        <begin position="297"/>
        <end position="338"/>
    </location>
</feature>
<accession>A0A0D0B280</accession>
<feature type="compositionally biased region" description="Basic residues" evidence="2">
    <location>
        <begin position="573"/>
        <end position="586"/>
    </location>
</feature>
<feature type="region of interest" description="Disordered" evidence="2">
    <location>
        <begin position="549"/>
        <end position="591"/>
    </location>
</feature>
<feature type="region of interest" description="Disordered" evidence="2">
    <location>
        <begin position="1"/>
        <end position="72"/>
    </location>
</feature>
<evidence type="ECO:0000313" key="3">
    <source>
        <dbReference type="EMBL" id="KIK44124.1"/>
    </source>
</evidence>
<dbReference type="HOGENOM" id="CLU_368053_0_0_1"/>
<name>A0A0D0B280_9AGAM</name>
<feature type="region of interest" description="Disordered" evidence="2">
    <location>
        <begin position="657"/>
        <end position="703"/>
    </location>
</feature>
<evidence type="ECO:0000313" key="4">
    <source>
        <dbReference type="Proteomes" id="UP000054485"/>
    </source>
</evidence>
<sequence>MPPRKPRVASHGALGQETSPEESQGAGDKPAHKRKLDDGAGDVSTASKRGRKAPMQPRTTGGFKNPFAALESASAPPVDRKMAPVAHLVPLHSIPPHPPQSFDAMLPQDQRYDAYMRPDVMGAKLSEVNNRASGPADVPIDPALEAPHELDTPSLIQGNDPDTERMPPPATNQSIPSTLASAAIIKSPFDTLSTRPTGTNPFNMLSSTRPTGTNPFNMLSSTREQSATPQNTNSISPTLMSSSLTLSAAFTTPDGSHSSSIASCVSATNRQGAGTPSLTKPTTGTRAVIPKWLTDTITRLENEMKVLKEKQDEATDIVDEQAREIDKLRLELQTLHNGHNQLGEDVEKTRALLDSVSSNIDVITKSLEGSSDPSKSKAAQAVTDNSKDNIWNTGVRKCFLKGIGVTKPSAIKACHPHDDGVQIKGDQVRPDFSKDWSENASWHTHLVQYIKHNIRSCHPIVSQDLLASKTDEDILKRLHENFKYYAAEYRNANKISLTTGKVKGKIDSRVARREARKRAKLEERNHVRPASSLMSAAWDYAFQLAYQSTDESMPSEDERGGIDPDTDEEKDVRKKPPAKAKGKRKAPSKEPWITHRENYRSLLFNQAMDHLNDLALEDKKFSRRHPRVIGDPRDRELPYVKMGPKIPLGAINPEWLHAHPQDPSRYNGSIGAPEQAQGLNVEGLADDEREPLADEDDEDLYTL</sequence>
<keyword evidence="4" id="KW-1185">Reference proteome</keyword>
<proteinExistence type="predicted"/>
<keyword evidence="1" id="KW-0175">Coiled coil</keyword>
<evidence type="ECO:0000256" key="1">
    <source>
        <dbReference type="SAM" id="Coils"/>
    </source>
</evidence>
<dbReference type="InParanoid" id="A0A0D0B280"/>
<reference evidence="4" key="2">
    <citation type="submission" date="2015-01" db="EMBL/GenBank/DDBJ databases">
        <title>Evolutionary Origins and Diversification of the Mycorrhizal Mutualists.</title>
        <authorList>
            <consortium name="DOE Joint Genome Institute"/>
            <consortium name="Mycorrhizal Genomics Consortium"/>
            <person name="Kohler A."/>
            <person name="Kuo A."/>
            <person name="Nagy L.G."/>
            <person name="Floudas D."/>
            <person name="Copeland A."/>
            <person name="Barry K.W."/>
            <person name="Cichocki N."/>
            <person name="Veneault-Fourrey C."/>
            <person name="LaButti K."/>
            <person name="Lindquist E.A."/>
            <person name="Lipzen A."/>
            <person name="Lundell T."/>
            <person name="Morin E."/>
            <person name="Murat C."/>
            <person name="Riley R."/>
            <person name="Ohm R."/>
            <person name="Sun H."/>
            <person name="Tunlid A."/>
            <person name="Henrissat B."/>
            <person name="Grigoriev I.V."/>
            <person name="Hibbett D.S."/>
            <person name="Martin F."/>
        </authorList>
    </citation>
    <scope>NUCLEOTIDE SEQUENCE [LARGE SCALE GENOMIC DNA]</scope>
    <source>
        <strain evidence="4">UH-Slu-Lm8-n1</strain>
    </source>
</reference>
<feature type="region of interest" description="Disordered" evidence="2">
    <location>
        <begin position="190"/>
        <end position="214"/>
    </location>
</feature>
<protein>
    <submittedName>
        <fullName evidence="3">Uncharacterized protein</fullName>
    </submittedName>
</protein>
<dbReference type="OrthoDB" id="2683505at2759"/>
<dbReference type="AlphaFoldDB" id="A0A0D0B280"/>
<feature type="compositionally biased region" description="Acidic residues" evidence="2">
    <location>
        <begin position="684"/>
        <end position="703"/>
    </location>
</feature>
<dbReference type="EMBL" id="KN835197">
    <property type="protein sequence ID" value="KIK44124.1"/>
    <property type="molecule type" value="Genomic_DNA"/>
</dbReference>